<keyword evidence="5" id="KW-1185">Reference proteome</keyword>
<evidence type="ECO:0000313" key="3">
    <source>
        <dbReference type="EMBL" id="ORB01924.1"/>
    </source>
</evidence>
<dbReference type="RefSeq" id="WP_083097507.1">
    <property type="nucleotide sequence ID" value="NZ_AP022590.1"/>
</dbReference>
<gene>
    <name evidence="3" type="ORF">BST30_20395</name>
    <name evidence="2" type="ORF">MMAN_07550</name>
</gene>
<protein>
    <recommendedName>
        <fullName evidence="1">Sugar 3,4-ketoisomerase QdtA cupin domain-containing protein</fullName>
    </recommendedName>
</protein>
<dbReference type="InterPro" id="IPR008894">
    <property type="entry name" value="QdtA_cupin_dom"/>
</dbReference>
<feature type="domain" description="Sugar 3,4-ketoisomerase QdtA cupin" evidence="1">
    <location>
        <begin position="6"/>
        <end position="134"/>
    </location>
</feature>
<evidence type="ECO:0000313" key="5">
    <source>
        <dbReference type="Proteomes" id="UP000465812"/>
    </source>
</evidence>
<dbReference type="Pfam" id="PF05523">
    <property type="entry name" value="FdtA"/>
    <property type="match status" value="1"/>
</dbReference>
<sequence>MISAHDCKLIDLPKIHDPRGNLTFIESSSHLPFEIERAFWIYDVPGGSLRGGHAYRTGQELIVALSGSFEVMLDDGSHQVRYTLNRSYHALLVPNLIWREMINFSTNSVALVLASVPYEPGDYVRDYEDFLRLRNTQ</sequence>
<dbReference type="EMBL" id="AP022590">
    <property type="protein sequence ID" value="BBY36621.1"/>
    <property type="molecule type" value="Genomic_DNA"/>
</dbReference>
<reference evidence="2" key="3">
    <citation type="submission" date="2020-02" db="EMBL/GenBank/DDBJ databases">
        <authorList>
            <person name="Matsumoto Y."/>
            <person name="Motooka D."/>
            <person name="Nakamura S."/>
        </authorList>
    </citation>
    <scope>NUCLEOTIDE SEQUENCE</scope>
    <source>
        <strain evidence="2">JCM 18113</strain>
    </source>
</reference>
<dbReference type="Proteomes" id="UP000465812">
    <property type="component" value="Chromosome"/>
</dbReference>
<dbReference type="AlphaFoldDB" id="A0A1X0FJK2"/>
<dbReference type="SUPFAM" id="SSF51182">
    <property type="entry name" value="RmlC-like cupins"/>
    <property type="match status" value="1"/>
</dbReference>
<dbReference type="InterPro" id="IPR011051">
    <property type="entry name" value="RmlC_Cupin_sf"/>
</dbReference>
<evidence type="ECO:0000259" key="1">
    <source>
        <dbReference type="Pfam" id="PF05523"/>
    </source>
</evidence>
<evidence type="ECO:0000313" key="2">
    <source>
        <dbReference type="EMBL" id="BBY36621.1"/>
    </source>
</evidence>
<proteinExistence type="predicted"/>
<evidence type="ECO:0000313" key="4">
    <source>
        <dbReference type="Proteomes" id="UP000192760"/>
    </source>
</evidence>
<reference evidence="3 4" key="1">
    <citation type="submission" date="2017-02" db="EMBL/GenBank/DDBJ databases">
        <title>The new phylogeny of genus Mycobacterium.</title>
        <authorList>
            <person name="Tortoli E."/>
            <person name="Trovato A."/>
            <person name="Cirillo D.M."/>
        </authorList>
    </citation>
    <scope>NUCLEOTIDE SEQUENCE [LARGE SCALE GENOMIC DNA]</scope>
    <source>
        <strain evidence="3 4">DSM 45255</strain>
    </source>
</reference>
<dbReference type="EMBL" id="MVHW01000027">
    <property type="protein sequence ID" value="ORB01924.1"/>
    <property type="molecule type" value="Genomic_DNA"/>
</dbReference>
<dbReference type="CDD" id="cd20292">
    <property type="entry name" value="cupin_QdtA-like"/>
    <property type="match status" value="1"/>
</dbReference>
<organism evidence="3 4">
    <name type="scientific">Mycobacterium mantenii</name>
    <dbReference type="NCBI Taxonomy" id="560555"/>
    <lineage>
        <taxon>Bacteria</taxon>
        <taxon>Bacillati</taxon>
        <taxon>Actinomycetota</taxon>
        <taxon>Actinomycetes</taxon>
        <taxon>Mycobacteriales</taxon>
        <taxon>Mycobacteriaceae</taxon>
        <taxon>Mycobacterium</taxon>
        <taxon>Mycobacterium avium complex (MAC)</taxon>
    </lineage>
</organism>
<name>A0A1X0FJK2_MYCNT</name>
<dbReference type="STRING" id="560555.BST30_20395"/>
<reference evidence="2 5" key="2">
    <citation type="journal article" date="2019" name="Emerg. Microbes Infect.">
        <title>Comprehensive subspecies identification of 175 nontuberculous mycobacteria species based on 7547 genomic profiles.</title>
        <authorList>
            <person name="Matsumoto Y."/>
            <person name="Kinjo T."/>
            <person name="Motooka D."/>
            <person name="Nabeya D."/>
            <person name="Jung N."/>
            <person name="Uechi K."/>
            <person name="Horii T."/>
            <person name="Iida T."/>
            <person name="Fujita J."/>
            <person name="Nakamura S."/>
        </authorList>
    </citation>
    <scope>NUCLEOTIDE SEQUENCE [LARGE SCALE GENOMIC DNA]</scope>
    <source>
        <strain evidence="2 5">JCM 18113</strain>
    </source>
</reference>
<dbReference type="InterPro" id="IPR014710">
    <property type="entry name" value="RmlC-like_jellyroll"/>
</dbReference>
<accession>A0A1X0FJK2</accession>
<dbReference type="Gene3D" id="2.60.120.10">
    <property type="entry name" value="Jelly Rolls"/>
    <property type="match status" value="1"/>
</dbReference>
<dbReference type="Proteomes" id="UP000192760">
    <property type="component" value="Unassembled WGS sequence"/>
</dbReference>